<dbReference type="RefSeq" id="WP_032068932.1">
    <property type="nucleotide sequence ID" value="NZ_JEXJ01000102.1"/>
</dbReference>
<evidence type="ECO:0000313" key="1">
    <source>
        <dbReference type="EMBL" id="EXC45756.1"/>
    </source>
</evidence>
<reference evidence="1 2" key="1">
    <citation type="submission" date="2014-02" db="EMBL/GenBank/DDBJ databases">
        <title>Comparative genomics and transcriptomics to identify genetic mechanisms underlying the emergence of carbapenem resistant Acinetobacter baumannii (CRAb).</title>
        <authorList>
            <person name="Harris A.D."/>
            <person name="Johnson K.J."/>
            <person name="George J."/>
            <person name="Shefchek K."/>
            <person name="Daugherty S.C."/>
            <person name="Parankush S."/>
            <person name="Sadzewicz L."/>
            <person name="Tallon L."/>
            <person name="Sengamalay N."/>
            <person name="Hazen T.H."/>
            <person name="Rasko D.A."/>
        </authorList>
    </citation>
    <scope>NUCLEOTIDE SEQUENCE [LARGE SCALE GENOMIC DNA]</scope>
    <source>
        <strain evidence="1 2">99063</strain>
    </source>
</reference>
<dbReference type="EMBL" id="JEXJ01000102">
    <property type="protein sequence ID" value="EXC45756.1"/>
    <property type="molecule type" value="Genomic_DNA"/>
</dbReference>
<protein>
    <submittedName>
        <fullName evidence="1">Uncharacterized protein</fullName>
    </submittedName>
</protein>
<evidence type="ECO:0000313" key="2">
    <source>
        <dbReference type="Proteomes" id="UP000020735"/>
    </source>
</evidence>
<comment type="caution">
    <text evidence="1">The sequence shown here is derived from an EMBL/GenBank/DDBJ whole genome shotgun (WGS) entry which is preliminary data.</text>
</comment>
<gene>
    <name evidence="1" type="ORF">J529_3639</name>
</gene>
<accession>A0A009RY90</accession>
<sequence length="120" mass="13744">MRYAARRKQDISVSTTPLEVVIPLEQPVKIYSAKELAAMPLSVMNAAIEAQERFYQLEELTHMGGQAIAVRRLMKDGHKLIQVKEKSRIRYKINNEFIPPRIIRQLEMRGLVKLGAVTDV</sequence>
<dbReference type="Proteomes" id="UP000020735">
    <property type="component" value="Unassembled WGS sequence"/>
</dbReference>
<proteinExistence type="predicted"/>
<dbReference type="PATRIC" id="fig|1310630.3.peg.3526"/>
<organism evidence="1 2">
    <name type="scientific">Acinetobacter baumannii 99063</name>
    <dbReference type="NCBI Taxonomy" id="1310630"/>
    <lineage>
        <taxon>Bacteria</taxon>
        <taxon>Pseudomonadati</taxon>
        <taxon>Pseudomonadota</taxon>
        <taxon>Gammaproteobacteria</taxon>
        <taxon>Moraxellales</taxon>
        <taxon>Moraxellaceae</taxon>
        <taxon>Acinetobacter</taxon>
        <taxon>Acinetobacter calcoaceticus/baumannii complex</taxon>
    </lineage>
</organism>
<name>A0A009RY90_ACIBA</name>
<dbReference type="AlphaFoldDB" id="A0A009RY90"/>